<dbReference type="STRING" id="52.CMC5_063520"/>
<evidence type="ECO:0000313" key="3">
    <source>
        <dbReference type="EMBL" id="AKT42129.1"/>
    </source>
</evidence>
<dbReference type="SUPFAM" id="SSF53474">
    <property type="entry name" value="alpha/beta-Hydrolases"/>
    <property type="match status" value="1"/>
</dbReference>
<dbReference type="AlphaFoldDB" id="A0A0K1EMR0"/>
<dbReference type="EC" id="3.1.1.1" evidence="3"/>
<evidence type="ECO:0000256" key="1">
    <source>
        <dbReference type="SAM" id="MobiDB-lite"/>
    </source>
</evidence>
<sequence>MTVSCSGSPEDLPTESANAQVQTEFGPVRGTVEETHRVFQGVPYAAAPVGAHRWRSPRPAEPWSEVLDATRPGPPCPQAAASFADVESLEEDCLTLNVTTPNTARTDALKPVMVWIHGGGGANGAGHFFGAKRLAVDEDVVVVTLNYRLGILGAFGHPGLEGAGTFGLQDQQAALRWVQQNIAAFGGDPRNVTLFGESYGGLAVVAQLASPTAETLFHRAAIQSSLAFMDYPEGTLMPDAPAIPSMWLSTPEVEALGQIMAAELGCVDPETALPCLRDLPVESLLPLSSVFTRFAFGDATLPEDPTVALRAGRFHRVPVLSGATRDEARLFIATFYDLADREVTKEGYDALLLQAFGGHAAAVKAKYPVDAYESPSVAWAAVVTDRVWALGTWQQTHALAHHTVMHAYEFADRNAPPIIPFPPGFPPGAHHSAEVVYQFQLDEHEADLTPEQWQLAADMNRYWANLARTGDPNDARLPSWPRFDAAASVPHVQSLAPGEGGIRSVDYVTEHHLAFWAGLE</sequence>
<feature type="domain" description="Carboxylesterase type B" evidence="2">
    <location>
        <begin position="19"/>
        <end position="487"/>
    </location>
</feature>
<organism evidence="3 4">
    <name type="scientific">Chondromyces crocatus</name>
    <dbReference type="NCBI Taxonomy" id="52"/>
    <lineage>
        <taxon>Bacteria</taxon>
        <taxon>Pseudomonadati</taxon>
        <taxon>Myxococcota</taxon>
        <taxon>Polyangia</taxon>
        <taxon>Polyangiales</taxon>
        <taxon>Polyangiaceae</taxon>
        <taxon>Chondromyces</taxon>
    </lineage>
</organism>
<dbReference type="PATRIC" id="fig|52.7.peg.6984"/>
<protein>
    <submittedName>
        <fullName evidence="3">Carboxylesterase</fullName>
        <ecNumber evidence="3">3.1.1.1</ecNumber>
    </submittedName>
</protein>
<keyword evidence="3" id="KW-0378">Hydrolase</keyword>
<dbReference type="ESTHER" id="choco-a0a0k1emr0">
    <property type="family name" value="Carb_B_Bacteria"/>
</dbReference>
<dbReference type="InterPro" id="IPR050309">
    <property type="entry name" value="Type-B_Carboxylest/Lipase"/>
</dbReference>
<dbReference type="Pfam" id="PF00135">
    <property type="entry name" value="COesterase"/>
    <property type="match status" value="1"/>
</dbReference>
<dbReference type="EMBL" id="CP012159">
    <property type="protein sequence ID" value="AKT42129.1"/>
    <property type="molecule type" value="Genomic_DNA"/>
</dbReference>
<evidence type="ECO:0000313" key="4">
    <source>
        <dbReference type="Proteomes" id="UP000067626"/>
    </source>
</evidence>
<dbReference type="Gene3D" id="3.40.50.1820">
    <property type="entry name" value="alpha/beta hydrolase"/>
    <property type="match status" value="1"/>
</dbReference>
<dbReference type="InterPro" id="IPR029058">
    <property type="entry name" value="AB_hydrolase_fold"/>
</dbReference>
<dbReference type="Proteomes" id="UP000067626">
    <property type="component" value="Chromosome"/>
</dbReference>
<dbReference type="InterPro" id="IPR002018">
    <property type="entry name" value="CarbesteraseB"/>
</dbReference>
<evidence type="ECO:0000259" key="2">
    <source>
        <dbReference type="Pfam" id="PF00135"/>
    </source>
</evidence>
<gene>
    <name evidence="3" type="ORF">CMC5_063520</name>
</gene>
<name>A0A0K1EMR0_CHOCO</name>
<dbReference type="OrthoDB" id="9775851at2"/>
<dbReference type="GO" id="GO:0106435">
    <property type="term" value="F:carboxylesterase activity"/>
    <property type="evidence" value="ECO:0007669"/>
    <property type="project" value="UniProtKB-EC"/>
</dbReference>
<dbReference type="RefSeq" id="WP_050436234.1">
    <property type="nucleotide sequence ID" value="NZ_CP012159.1"/>
</dbReference>
<dbReference type="KEGG" id="ccro:CMC5_063520"/>
<feature type="region of interest" description="Disordered" evidence="1">
    <location>
        <begin position="1"/>
        <end position="20"/>
    </location>
</feature>
<proteinExistence type="predicted"/>
<accession>A0A0K1EMR0</accession>
<dbReference type="PANTHER" id="PTHR11559">
    <property type="entry name" value="CARBOXYLESTERASE"/>
    <property type="match status" value="1"/>
</dbReference>
<keyword evidence="4" id="KW-1185">Reference proteome</keyword>
<reference evidence="3 4" key="1">
    <citation type="submission" date="2015-07" db="EMBL/GenBank/DDBJ databases">
        <title>Genome analysis of myxobacterium Chondromyces crocatus Cm c5 reveals a high potential for natural compound synthesis and the genetic basis for the loss of fruiting body formation.</title>
        <authorList>
            <person name="Zaburannyi N."/>
            <person name="Bunk B."/>
            <person name="Maier J."/>
            <person name="Overmann J."/>
            <person name="Mueller R."/>
        </authorList>
    </citation>
    <scope>NUCLEOTIDE SEQUENCE [LARGE SCALE GENOMIC DNA]</scope>
    <source>
        <strain evidence="3 4">Cm c5</strain>
    </source>
</reference>